<reference evidence="3 4" key="1">
    <citation type="submission" date="2020-06" db="EMBL/GenBank/DDBJ databases">
        <title>Transcriptomic and genomic resources for Thalictrum thalictroides and T. hernandezii: Facilitating candidate gene discovery in an emerging model plant lineage.</title>
        <authorList>
            <person name="Arias T."/>
            <person name="Riano-Pachon D.M."/>
            <person name="Di Stilio V.S."/>
        </authorList>
    </citation>
    <scope>NUCLEOTIDE SEQUENCE [LARGE SCALE GENOMIC DNA]</scope>
    <source>
        <strain evidence="4">cv. WT478/WT964</strain>
        <tissue evidence="3">Leaves</tissue>
    </source>
</reference>
<dbReference type="EMBL" id="JABWDY010014186">
    <property type="protein sequence ID" value="KAF5197812.1"/>
    <property type="molecule type" value="Genomic_DNA"/>
</dbReference>
<protein>
    <submittedName>
        <fullName evidence="3">Gibberellin regulated protein</fullName>
    </submittedName>
</protein>
<name>A0A7J6WNW0_THATH</name>
<comment type="caution">
    <text evidence="3">The sequence shown here is derived from an EMBL/GenBank/DDBJ whole genome shotgun (WGS) entry which is preliminary data.</text>
</comment>
<dbReference type="InterPro" id="IPR003854">
    <property type="entry name" value="GASA"/>
</dbReference>
<feature type="chain" id="PRO_5029555306" evidence="2">
    <location>
        <begin position="23"/>
        <end position="132"/>
    </location>
</feature>
<gene>
    <name evidence="3" type="ORF">FRX31_012600</name>
</gene>
<evidence type="ECO:0000256" key="1">
    <source>
        <dbReference type="ARBA" id="ARBA00010582"/>
    </source>
</evidence>
<dbReference type="AlphaFoldDB" id="A0A7J6WNW0"/>
<feature type="signal peptide" evidence="2">
    <location>
        <begin position="1"/>
        <end position="22"/>
    </location>
</feature>
<dbReference type="PANTHER" id="PTHR23201:SF149">
    <property type="entry name" value="GIBBERELLIN STIMULATED TRANSCRIPT RELATED PROTEIN 2"/>
    <property type="match status" value="1"/>
</dbReference>
<dbReference type="Proteomes" id="UP000554482">
    <property type="component" value="Unassembled WGS sequence"/>
</dbReference>
<evidence type="ECO:0000256" key="2">
    <source>
        <dbReference type="SAM" id="SignalP"/>
    </source>
</evidence>
<evidence type="ECO:0000313" key="3">
    <source>
        <dbReference type="EMBL" id="KAF5197812.1"/>
    </source>
</evidence>
<sequence length="132" mass="14515">MALKVMIFLLASFLLVATRVSSDEDTFWEAFYAKVPVKSPVHVPVKAPTPAPVKAPTASPPVKVLPPVNLSECPRLCGGRCKLHSRIRHCTRVCVTCCQRCKCVPPGTYGNKEMCGKCYTEMKTHGDRPKCP</sequence>
<dbReference type="OrthoDB" id="1850441at2759"/>
<organism evidence="3 4">
    <name type="scientific">Thalictrum thalictroides</name>
    <name type="common">Rue-anemone</name>
    <name type="synonym">Anemone thalictroides</name>
    <dbReference type="NCBI Taxonomy" id="46969"/>
    <lineage>
        <taxon>Eukaryota</taxon>
        <taxon>Viridiplantae</taxon>
        <taxon>Streptophyta</taxon>
        <taxon>Embryophyta</taxon>
        <taxon>Tracheophyta</taxon>
        <taxon>Spermatophyta</taxon>
        <taxon>Magnoliopsida</taxon>
        <taxon>Ranunculales</taxon>
        <taxon>Ranunculaceae</taxon>
        <taxon>Thalictroideae</taxon>
        <taxon>Thalictrum</taxon>
    </lineage>
</organism>
<keyword evidence="2" id="KW-0732">Signal</keyword>
<accession>A0A7J6WNW0</accession>
<dbReference type="Pfam" id="PF02704">
    <property type="entry name" value="GASA"/>
    <property type="match status" value="1"/>
</dbReference>
<keyword evidence="4" id="KW-1185">Reference proteome</keyword>
<evidence type="ECO:0000313" key="4">
    <source>
        <dbReference type="Proteomes" id="UP000554482"/>
    </source>
</evidence>
<comment type="similarity">
    <text evidence="1">Belongs to the GASA family.</text>
</comment>
<proteinExistence type="inferred from homology"/>
<dbReference type="PANTHER" id="PTHR23201">
    <property type="entry name" value="EXTENSIN, PROLINE-RICH PROTEIN"/>
    <property type="match status" value="1"/>
</dbReference>